<evidence type="ECO:0000313" key="2">
    <source>
        <dbReference type="EMBL" id="MFD2138818.1"/>
    </source>
</evidence>
<evidence type="ECO:0000256" key="1">
    <source>
        <dbReference type="SAM" id="MobiDB-lite"/>
    </source>
</evidence>
<sequence>MADGTDDEKIPGAGQAALPGIEPLRLRTPGRPAGAEGRSKRQLREYLAGLGYRDPAVVLAETMSMADGDLQALLSQRVREPDGSVRTERITLAEARAIRLRAAAELMPFLHGKMPNVEVQPDEQLPVLIIEAGRNQLDIDRGRIDGGRRDGALSAGLPLLENQGVSVGEAEASHDATVSRPGESEADQGFAGDEDDD</sequence>
<protein>
    <submittedName>
        <fullName evidence="2">Uncharacterized protein</fullName>
    </submittedName>
</protein>
<proteinExistence type="predicted"/>
<evidence type="ECO:0000313" key="3">
    <source>
        <dbReference type="Proteomes" id="UP001597299"/>
    </source>
</evidence>
<feature type="region of interest" description="Disordered" evidence="1">
    <location>
        <begin position="156"/>
        <end position="197"/>
    </location>
</feature>
<comment type="caution">
    <text evidence="2">The sequence shown here is derived from an EMBL/GenBank/DDBJ whole genome shotgun (WGS) entry which is preliminary data.</text>
</comment>
<organism evidence="2 3">
    <name type="scientific">Ancylobacter oerskovii</name>
    <dbReference type="NCBI Taxonomy" id="459519"/>
    <lineage>
        <taxon>Bacteria</taxon>
        <taxon>Pseudomonadati</taxon>
        <taxon>Pseudomonadota</taxon>
        <taxon>Alphaproteobacteria</taxon>
        <taxon>Hyphomicrobiales</taxon>
        <taxon>Xanthobacteraceae</taxon>
        <taxon>Ancylobacter</taxon>
    </lineage>
</organism>
<name>A0ABW4YR99_9HYPH</name>
<reference evidence="3" key="1">
    <citation type="journal article" date="2019" name="Int. J. Syst. Evol. Microbiol.">
        <title>The Global Catalogue of Microorganisms (GCM) 10K type strain sequencing project: providing services to taxonomists for standard genome sequencing and annotation.</title>
        <authorList>
            <consortium name="The Broad Institute Genomics Platform"/>
            <consortium name="The Broad Institute Genome Sequencing Center for Infectious Disease"/>
            <person name="Wu L."/>
            <person name="Ma J."/>
        </authorList>
    </citation>
    <scope>NUCLEOTIDE SEQUENCE [LARGE SCALE GENOMIC DNA]</scope>
    <source>
        <strain evidence="3">CCM 7435</strain>
    </source>
</reference>
<gene>
    <name evidence="2" type="ORF">ACFSNC_00250</name>
</gene>
<dbReference type="EMBL" id="JBHUHD010000001">
    <property type="protein sequence ID" value="MFD2138818.1"/>
    <property type="molecule type" value="Genomic_DNA"/>
</dbReference>
<keyword evidence="3" id="KW-1185">Reference proteome</keyword>
<dbReference type="RefSeq" id="WP_213355445.1">
    <property type="nucleotide sequence ID" value="NZ_JAHBGB010000044.1"/>
</dbReference>
<accession>A0ABW4YR99</accession>
<feature type="region of interest" description="Disordered" evidence="1">
    <location>
        <begin position="1"/>
        <end position="40"/>
    </location>
</feature>
<dbReference type="Proteomes" id="UP001597299">
    <property type="component" value="Unassembled WGS sequence"/>
</dbReference>